<name>A0A1F6G830_9PROT</name>
<sequence>MPGPTSILVRCPNWLGDLMMATTFLRRLLKLYPQARIDLLVKSGLENLPLPHRGEILGFDKKSQSITQVAQLLSERGYQRIYVLPPSLSAAALAFMARIPERYGLTGHFGRGLFLNRKIKNPLPERSRHLAEEYHLLFEGQAGVKPGLPGLLIPAGWADGLLSGPLNLTPGFIAFAPGAIYGPAKRWPLEYWQELAYRLSKAGERVIFLGMEGDFTLEAPQAQNLTGQTSLLELVALLSRAKLLVSNDSGAMHIMAALKKPQVAIFGSTSTLWTSPINPQARLVSLHLDCAPCFKRECRYGHYHCLNGIEAEMVLEAVNDALGRPAEPYTAD</sequence>
<evidence type="ECO:0000313" key="7">
    <source>
        <dbReference type="Proteomes" id="UP000178449"/>
    </source>
</evidence>
<dbReference type="PANTHER" id="PTHR30160">
    <property type="entry name" value="TETRAACYLDISACCHARIDE 4'-KINASE-RELATED"/>
    <property type="match status" value="1"/>
</dbReference>
<protein>
    <recommendedName>
        <fullName evidence="4">lipopolysaccharide heptosyltransferase II</fullName>
        <ecNumber evidence="4">2.4.99.24</ecNumber>
    </recommendedName>
</protein>
<dbReference type="Proteomes" id="UP000178449">
    <property type="component" value="Unassembled WGS sequence"/>
</dbReference>
<comment type="catalytic activity">
    <reaction evidence="5">
        <text>an L-alpha-D-Hep-(1-&gt;5)-[alpha-Kdo-(2-&gt;4)]-alpha-Kdo-(2-&gt;6)-lipid A + ADP-L-glycero-beta-D-manno-heptose = an L-alpha-D-Hep-(1-&gt;3)-L-alpha-D-Hep-(1-&gt;5)-[alpha-Kdo-(2-&gt;4)]-alpha-Kdo-(2-&gt;6)-lipid A + ADP + H(+)</text>
        <dbReference type="Rhea" id="RHEA:74071"/>
        <dbReference type="ChEBI" id="CHEBI:15378"/>
        <dbReference type="ChEBI" id="CHEBI:61506"/>
        <dbReference type="ChEBI" id="CHEBI:193068"/>
        <dbReference type="ChEBI" id="CHEBI:193069"/>
        <dbReference type="ChEBI" id="CHEBI:456216"/>
        <dbReference type="EC" id="2.4.99.24"/>
    </reaction>
</comment>
<dbReference type="InterPro" id="IPR002201">
    <property type="entry name" value="Glyco_trans_9"/>
</dbReference>
<evidence type="ECO:0000256" key="1">
    <source>
        <dbReference type="ARBA" id="ARBA00022676"/>
    </source>
</evidence>
<dbReference type="Pfam" id="PF01075">
    <property type="entry name" value="Glyco_transf_9"/>
    <property type="match status" value="1"/>
</dbReference>
<evidence type="ECO:0000256" key="2">
    <source>
        <dbReference type="ARBA" id="ARBA00022679"/>
    </source>
</evidence>
<organism evidence="6 7">
    <name type="scientific">Candidatus Lambdaproteobacteria bacterium RIFOXYD2_FULL_50_16</name>
    <dbReference type="NCBI Taxonomy" id="1817772"/>
    <lineage>
        <taxon>Bacteria</taxon>
        <taxon>Pseudomonadati</taxon>
        <taxon>Pseudomonadota</taxon>
        <taxon>Candidatus Lambdaproteobacteria</taxon>
    </lineage>
</organism>
<gene>
    <name evidence="6" type="ORF">A2527_05010</name>
</gene>
<comment type="similarity">
    <text evidence="3">Belongs to the glycosyltransferase 9 family.</text>
</comment>
<dbReference type="GO" id="GO:0008713">
    <property type="term" value="F:ADP-heptose-lipopolysaccharide heptosyltransferase activity"/>
    <property type="evidence" value="ECO:0007669"/>
    <property type="project" value="UniProtKB-EC"/>
</dbReference>
<dbReference type="GO" id="GO:0005829">
    <property type="term" value="C:cytosol"/>
    <property type="evidence" value="ECO:0007669"/>
    <property type="project" value="TreeGrafter"/>
</dbReference>
<evidence type="ECO:0000313" key="6">
    <source>
        <dbReference type="EMBL" id="OGG94261.1"/>
    </source>
</evidence>
<accession>A0A1F6G830</accession>
<dbReference type="EMBL" id="MFNE01000041">
    <property type="protein sequence ID" value="OGG94261.1"/>
    <property type="molecule type" value="Genomic_DNA"/>
</dbReference>
<dbReference type="SUPFAM" id="SSF53756">
    <property type="entry name" value="UDP-Glycosyltransferase/glycogen phosphorylase"/>
    <property type="match status" value="1"/>
</dbReference>
<dbReference type="AlphaFoldDB" id="A0A1F6G830"/>
<dbReference type="Gene3D" id="3.40.50.2000">
    <property type="entry name" value="Glycogen Phosphorylase B"/>
    <property type="match status" value="2"/>
</dbReference>
<dbReference type="STRING" id="1817772.A2527_05010"/>
<keyword evidence="1" id="KW-0328">Glycosyltransferase</keyword>
<dbReference type="CDD" id="cd03789">
    <property type="entry name" value="GT9_LPS_heptosyltransferase"/>
    <property type="match status" value="1"/>
</dbReference>
<dbReference type="InterPro" id="IPR011910">
    <property type="entry name" value="RfaF"/>
</dbReference>
<evidence type="ECO:0000256" key="4">
    <source>
        <dbReference type="ARBA" id="ARBA00044042"/>
    </source>
</evidence>
<proteinExistence type="inferred from homology"/>
<evidence type="ECO:0000256" key="3">
    <source>
        <dbReference type="ARBA" id="ARBA00043995"/>
    </source>
</evidence>
<dbReference type="GO" id="GO:0009244">
    <property type="term" value="P:lipopolysaccharide core region biosynthetic process"/>
    <property type="evidence" value="ECO:0007669"/>
    <property type="project" value="TreeGrafter"/>
</dbReference>
<evidence type="ECO:0000256" key="5">
    <source>
        <dbReference type="ARBA" id="ARBA00047503"/>
    </source>
</evidence>
<dbReference type="PANTHER" id="PTHR30160:SF7">
    <property type="entry name" value="ADP-HEPTOSE--LPS HEPTOSYLTRANSFERASE 2"/>
    <property type="match status" value="1"/>
</dbReference>
<comment type="caution">
    <text evidence="6">The sequence shown here is derived from an EMBL/GenBank/DDBJ whole genome shotgun (WGS) entry which is preliminary data.</text>
</comment>
<dbReference type="InterPro" id="IPR051199">
    <property type="entry name" value="LPS_LOS_Heptosyltrfase"/>
</dbReference>
<dbReference type="EC" id="2.4.99.24" evidence="4"/>
<keyword evidence="2 6" id="KW-0808">Transferase</keyword>
<reference evidence="6 7" key="1">
    <citation type="journal article" date="2016" name="Nat. Commun.">
        <title>Thousands of microbial genomes shed light on interconnected biogeochemical processes in an aquifer system.</title>
        <authorList>
            <person name="Anantharaman K."/>
            <person name="Brown C.T."/>
            <person name="Hug L.A."/>
            <person name="Sharon I."/>
            <person name="Castelle C.J."/>
            <person name="Probst A.J."/>
            <person name="Thomas B.C."/>
            <person name="Singh A."/>
            <person name="Wilkins M.J."/>
            <person name="Karaoz U."/>
            <person name="Brodie E.L."/>
            <person name="Williams K.H."/>
            <person name="Hubbard S.S."/>
            <person name="Banfield J.F."/>
        </authorList>
    </citation>
    <scope>NUCLEOTIDE SEQUENCE [LARGE SCALE GENOMIC DNA]</scope>
</reference>
<dbReference type="NCBIfam" id="TIGR02195">
    <property type="entry name" value="heptsyl_trn_II"/>
    <property type="match status" value="1"/>
</dbReference>